<feature type="signal peptide" evidence="1">
    <location>
        <begin position="1"/>
        <end position="22"/>
    </location>
</feature>
<dbReference type="STRING" id="1648404.CP97_11135"/>
<protein>
    <recommendedName>
        <fullName evidence="4">Lipoprotein</fullName>
    </recommendedName>
</protein>
<organism evidence="2 3">
    <name type="scientific">Aurantiacibacter atlanticus</name>
    <dbReference type="NCBI Taxonomy" id="1648404"/>
    <lineage>
        <taxon>Bacteria</taxon>
        <taxon>Pseudomonadati</taxon>
        <taxon>Pseudomonadota</taxon>
        <taxon>Alphaproteobacteria</taxon>
        <taxon>Sphingomonadales</taxon>
        <taxon>Erythrobacteraceae</taxon>
        <taxon>Aurantiacibacter</taxon>
    </lineage>
</organism>
<feature type="chain" id="PRO_5005211324" description="Lipoprotein" evidence="1">
    <location>
        <begin position="23"/>
        <end position="248"/>
    </location>
</feature>
<reference evidence="2 3" key="1">
    <citation type="journal article" date="2015" name="Int. J. Syst. Evol. Microbiol.">
        <title>Erythrobacter atlanticus sp. nov., a bacterium from ocean sediment able to degrade polycyclic aromatic hydrocarbons.</title>
        <authorList>
            <person name="Zhuang L."/>
            <person name="Liu Y."/>
            <person name="Wang L."/>
            <person name="Wang W."/>
            <person name="Shao Z."/>
        </authorList>
    </citation>
    <scope>NUCLEOTIDE SEQUENCE [LARGE SCALE GENOMIC DNA]</scope>
    <source>
        <strain evidence="3">s21-N3</strain>
    </source>
</reference>
<gene>
    <name evidence="2" type="ORF">CP97_11135</name>
</gene>
<name>A0A0H4VZ50_9SPHN</name>
<dbReference type="PATRIC" id="fig|1648404.4.peg.2319"/>
<sequence>MKFARKCGVAIFAAGLVLGLSACDRSDSPSKKIERAAEDAIGELKGEDLPPVPVGRFAPRDECLDQPGASEFLGSLDSAVQARDEQAFLALVADDVILDFGGGSGKALLRERLKDDDLALWDELNELMTLGCASDGARITMPWYFAQDFPSTPGAVAIVTGESVPLLEVPEDTTEPLAQISWDMVEVSFEDTAQHENFAKVSWNDGKAGTRPYEGYIAKDRLRYLIDYRVIAARRNDRWSITNFIAGD</sequence>
<dbReference type="PROSITE" id="PS51257">
    <property type="entry name" value="PROKAR_LIPOPROTEIN"/>
    <property type="match status" value="1"/>
</dbReference>
<dbReference type="EMBL" id="CP011310">
    <property type="protein sequence ID" value="AKQ42463.1"/>
    <property type="molecule type" value="Genomic_DNA"/>
</dbReference>
<keyword evidence="1" id="KW-0732">Signal</keyword>
<dbReference type="RefSeq" id="WP_048885995.1">
    <property type="nucleotide sequence ID" value="NZ_CP011310.1"/>
</dbReference>
<evidence type="ECO:0000313" key="2">
    <source>
        <dbReference type="EMBL" id="AKQ42463.1"/>
    </source>
</evidence>
<dbReference type="OrthoDB" id="7550365at2"/>
<evidence type="ECO:0000256" key="1">
    <source>
        <dbReference type="SAM" id="SignalP"/>
    </source>
</evidence>
<proteinExistence type="predicted"/>
<dbReference type="Proteomes" id="UP000059113">
    <property type="component" value="Chromosome"/>
</dbReference>
<reference evidence="3" key="2">
    <citation type="submission" date="2015-04" db="EMBL/GenBank/DDBJ databases">
        <title>The complete genome sequence of Erythrobacter sp. s21-N3.</title>
        <authorList>
            <person name="Zhuang L."/>
            <person name="Liu Y."/>
            <person name="Shao Z."/>
        </authorList>
    </citation>
    <scope>NUCLEOTIDE SEQUENCE [LARGE SCALE GENOMIC DNA]</scope>
    <source>
        <strain evidence="3">s21-N3</strain>
    </source>
</reference>
<evidence type="ECO:0000313" key="3">
    <source>
        <dbReference type="Proteomes" id="UP000059113"/>
    </source>
</evidence>
<evidence type="ECO:0008006" key="4">
    <source>
        <dbReference type="Google" id="ProtNLM"/>
    </source>
</evidence>
<dbReference type="AlphaFoldDB" id="A0A0H4VZ50"/>
<keyword evidence="3" id="KW-1185">Reference proteome</keyword>
<dbReference type="KEGG" id="ery:CP97_11135"/>
<accession>A0A0H4VZ50</accession>